<feature type="region of interest" description="Disordered" evidence="1">
    <location>
        <begin position="1"/>
        <end position="50"/>
    </location>
</feature>
<dbReference type="AlphaFoldDB" id="A0A2T7P3P3"/>
<keyword evidence="3" id="KW-1185">Reference proteome</keyword>
<dbReference type="Proteomes" id="UP000245119">
    <property type="component" value="Linkage Group LG6"/>
</dbReference>
<evidence type="ECO:0000313" key="3">
    <source>
        <dbReference type="Proteomes" id="UP000245119"/>
    </source>
</evidence>
<gene>
    <name evidence="2" type="ORF">C0Q70_10626</name>
</gene>
<evidence type="ECO:0000256" key="1">
    <source>
        <dbReference type="SAM" id="MobiDB-lite"/>
    </source>
</evidence>
<name>A0A2T7P3P3_POMCA</name>
<organism evidence="2 3">
    <name type="scientific">Pomacea canaliculata</name>
    <name type="common">Golden apple snail</name>
    <dbReference type="NCBI Taxonomy" id="400727"/>
    <lineage>
        <taxon>Eukaryota</taxon>
        <taxon>Metazoa</taxon>
        <taxon>Spiralia</taxon>
        <taxon>Lophotrochozoa</taxon>
        <taxon>Mollusca</taxon>
        <taxon>Gastropoda</taxon>
        <taxon>Caenogastropoda</taxon>
        <taxon>Architaenioglossa</taxon>
        <taxon>Ampullarioidea</taxon>
        <taxon>Ampullariidae</taxon>
        <taxon>Pomacea</taxon>
    </lineage>
</organism>
<feature type="compositionally biased region" description="Basic and acidic residues" evidence="1">
    <location>
        <begin position="1"/>
        <end position="29"/>
    </location>
</feature>
<protein>
    <submittedName>
        <fullName evidence="2">Uncharacterized protein</fullName>
    </submittedName>
</protein>
<dbReference type="EMBL" id="PZQS01000006">
    <property type="protein sequence ID" value="PVD28045.1"/>
    <property type="molecule type" value="Genomic_DNA"/>
</dbReference>
<sequence length="169" mass="19204">MNANREGRERERGKKSETRERGKEEENTRAHATSSLPHPTHPTPGVGGRVAGACRQDTFLCRPAPDLGASATPCRRHYRLLSRSRGLARETVKEVRGHTPQGTLVRMQVKLRQQHTCRPHNPSAYPPHPPIRIRPLILGAMQDYITWIAFTLYTPVFLTHARTHARIER</sequence>
<evidence type="ECO:0000313" key="2">
    <source>
        <dbReference type="EMBL" id="PVD28045.1"/>
    </source>
</evidence>
<reference evidence="2 3" key="1">
    <citation type="submission" date="2018-04" db="EMBL/GenBank/DDBJ databases">
        <title>The genome of golden apple snail Pomacea canaliculata provides insight into stress tolerance and invasive adaptation.</title>
        <authorList>
            <person name="Liu C."/>
            <person name="Liu B."/>
            <person name="Ren Y."/>
            <person name="Zhang Y."/>
            <person name="Wang H."/>
            <person name="Li S."/>
            <person name="Jiang F."/>
            <person name="Yin L."/>
            <person name="Zhang G."/>
            <person name="Qian W."/>
            <person name="Fan W."/>
        </authorList>
    </citation>
    <scope>NUCLEOTIDE SEQUENCE [LARGE SCALE GENOMIC DNA]</scope>
    <source>
        <strain evidence="2">SZHN2017</strain>
        <tissue evidence="2">Muscle</tissue>
    </source>
</reference>
<accession>A0A2T7P3P3</accession>
<proteinExistence type="predicted"/>
<comment type="caution">
    <text evidence="2">The sequence shown here is derived from an EMBL/GenBank/DDBJ whole genome shotgun (WGS) entry which is preliminary data.</text>
</comment>